<dbReference type="EMBL" id="CP001720">
    <property type="protein sequence ID" value="ACV64265.1"/>
    <property type="molecule type" value="Genomic_DNA"/>
</dbReference>
<organism evidence="1 2">
    <name type="scientific">Desulfofarcimen acetoxidans (strain ATCC 49208 / DSM 771 / KCTC 5769 / VKM B-1644 / 5575)</name>
    <name type="common">Desulfotomaculum acetoxidans</name>
    <dbReference type="NCBI Taxonomy" id="485916"/>
    <lineage>
        <taxon>Bacteria</taxon>
        <taxon>Bacillati</taxon>
        <taxon>Bacillota</taxon>
        <taxon>Clostridia</taxon>
        <taxon>Eubacteriales</taxon>
        <taxon>Peptococcaceae</taxon>
        <taxon>Desulfofarcimen</taxon>
    </lineage>
</organism>
<dbReference type="KEGG" id="dae:Dtox_3553"/>
<dbReference type="AlphaFoldDB" id="C8VVX8"/>
<proteinExistence type="predicted"/>
<gene>
    <name evidence="1" type="ordered locus">Dtox_3553</name>
</gene>
<sequence length="61" mass="7087">MVLWNAFTDNAKIFQSNYLNVLPRIWNLELSIINRINPGRKKDKKTVKHESVGLRMGFGVD</sequence>
<reference evidence="1 2" key="1">
    <citation type="journal article" date="2009" name="Stand. Genomic Sci.">
        <title>Complete genome sequence of Desulfotomaculum acetoxidans type strain (5575).</title>
        <authorList>
            <person name="Spring S."/>
            <person name="Lapidus A."/>
            <person name="Schroder M."/>
            <person name="Gleim D."/>
            <person name="Sims D."/>
            <person name="Meincke L."/>
            <person name="Glavina Del Rio T."/>
            <person name="Tice H."/>
            <person name="Copeland A."/>
            <person name="Cheng J.F."/>
            <person name="Lucas S."/>
            <person name="Chen F."/>
            <person name="Nolan M."/>
            <person name="Bruce D."/>
            <person name="Goodwin L."/>
            <person name="Pitluck S."/>
            <person name="Ivanova N."/>
            <person name="Mavromatis K."/>
            <person name="Mikhailova N."/>
            <person name="Pati A."/>
            <person name="Chen A."/>
            <person name="Palaniappan K."/>
            <person name="Land M."/>
            <person name="Hauser L."/>
            <person name="Chang Y.J."/>
            <person name="Jeffries C.D."/>
            <person name="Chain P."/>
            <person name="Saunders E."/>
            <person name="Brettin T."/>
            <person name="Detter J.C."/>
            <person name="Goker M."/>
            <person name="Bristow J."/>
            <person name="Eisen J.A."/>
            <person name="Markowitz V."/>
            <person name="Hugenholtz P."/>
            <person name="Kyrpides N.C."/>
            <person name="Klenk H.P."/>
            <person name="Han C."/>
        </authorList>
    </citation>
    <scope>NUCLEOTIDE SEQUENCE [LARGE SCALE GENOMIC DNA]</scope>
    <source>
        <strain evidence="2">ATCC 49208 / DSM 771 / VKM B-1644</strain>
    </source>
</reference>
<name>C8VVX8_DESAS</name>
<keyword evidence="2" id="KW-1185">Reference proteome</keyword>
<protein>
    <submittedName>
        <fullName evidence="1">Uncharacterized protein</fullName>
    </submittedName>
</protein>
<dbReference type="STRING" id="485916.Dtox_3553"/>
<dbReference type="Proteomes" id="UP000002217">
    <property type="component" value="Chromosome"/>
</dbReference>
<dbReference type="HOGENOM" id="CLU_2914905_0_0_9"/>
<evidence type="ECO:0000313" key="2">
    <source>
        <dbReference type="Proteomes" id="UP000002217"/>
    </source>
</evidence>
<accession>C8VVX8</accession>
<evidence type="ECO:0000313" key="1">
    <source>
        <dbReference type="EMBL" id="ACV64265.1"/>
    </source>
</evidence>